<feature type="region of interest" description="Disordered" evidence="1">
    <location>
        <begin position="290"/>
        <end position="317"/>
    </location>
</feature>
<dbReference type="EMBL" id="HACG01022026">
    <property type="protein sequence ID" value="CEK68891.1"/>
    <property type="molecule type" value="Transcribed_RNA"/>
</dbReference>
<evidence type="ECO:0000313" key="2">
    <source>
        <dbReference type="EMBL" id="CEK68891.1"/>
    </source>
</evidence>
<dbReference type="AlphaFoldDB" id="A0A0B6ZLY7"/>
<evidence type="ECO:0000256" key="1">
    <source>
        <dbReference type="SAM" id="MobiDB-lite"/>
    </source>
</evidence>
<feature type="region of interest" description="Disordered" evidence="1">
    <location>
        <begin position="142"/>
        <end position="187"/>
    </location>
</feature>
<sequence length="516" mass="55424">QMGSCSCPTSPHLRKASPAPSEDARSTRGKKCTRFMDEVSEIESKVDCASIESIVSNNSISQDCDGVSITLPSYSTLSLTTTTSTTNTVLASCESVMSEGRAESIGNMALGKTFNFNSSGRMKAESTSVLLDCAESRSSEMGATWKKGGSASREDINPTERSVLSRRKGSSVCNREHRSQPGNLSDISEMKGMPTHHAAGCSHLAVIDTSCENVFIDKAGHTKVRLMSASSCSSSSGGTVEFLTSENFGMSSRAIFEPCPAVEEAEMYGYDVFSKDTMCSLSDINIRERKSDNTEPIDSRDTLRSQASHLNKESTTSISMDGQKYKSKFHFQEGNKMHCEIDKRLSPTSLYKQDMCISGTSSSSDSSVAVSPLPDVELPAEADVVSSSKCQKYMTSVPGILSCQDSSIPNSSQSISPTLPCFKPTDLFTSQNTDCHNSYSKKPLSVYELSATSSVAAVTSPDGTLPYGVSSSRQISSSHFPTFPLYSEAKPRKAVTVIPLSDTNSETTSKGSSYLQ</sequence>
<name>A0A0B6ZLY7_9EUPU</name>
<reference evidence="2" key="1">
    <citation type="submission" date="2014-12" db="EMBL/GenBank/DDBJ databases">
        <title>Insight into the proteome of Arion vulgaris.</title>
        <authorList>
            <person name="Aradska J."/>
            <person name="Bulat T."/>
            <person name="Smidak R."/>
            <person name="Sarate P."/>
            <person name="Gangsoo J."/>
            <person name="Sialana F."/>
            <person name="Bilban M."/>
            <person name="Lubec G."/>
        </authorList>
    </citation>
    <scope>NUCLEOTIDE SEQUENCE</scope>
    <source>
        <tissue evidence="2">Skin</tissue>
    </source>
</reference>
<feature type="region of interest" description="Disordered" evidence="1">
    <location>
        <begin position="1"/>
        <end position="30"/>
    </location>
</feature>
<feature type="non-terminal residue" evidence="2">
    <location>
        <position position="1"/>
    </location>
</feature>
<accession>A0A0B6ZLY7</accession>
<feature type="compositionally biased region" description="Polar residues" evidence="1">
    <location>
        <begin position="304"/>
        <end position="317"/>
    </location>
</feature>
<proteinExistence type="predicted"/>
<organism evidence="2">
    <name type="scientific">Arion vulgaris</name>
    <dbReference type="NCBI Taxonomy" id="1028688"/>
    <lineage>
        <taxon>Eukaryota</taxon>
        <taxon>Metazoa</taxon>
        <taxon>Spiralia</taxon>
        <taxon>Lophotrochozoa</taxon>
        <taxon>Mollusca</taxon>
        <taxon>Gastropoda</taxon>
        <taxon>Heterobranchia</taxon>
        <taxon>Euthyneura</taxon>
        <taxon>Panpulmonata</taxon>
        <taxon>Eupulmonata</taxon>
        <taxon>Stylommatophora</taxon>
        <taxon>Helicina</taxon>
        <taxon>Arionoidea</taxon>
        <taxon>Arionidae</taxon>
        <taxon>Arion</taxon>
    </lineage>
</organism>
<protein>
    <submittedName>
        <fullName evidence="2">Uncharacterized protein</fullName>
    </submittedName>
</protein>
<feature type="compositionally biased region" description="Basic and acidic residues" evidence="1">
    <location>
        <begin position="290"/>
        <end position="303"/>
    </location>
</feature>
<gene>
    <name evidence="2" type="primary">ORF68120</name>
</gene>